<gene>
    <name evidence="1" type="ORF">GMO17_25910</name>
</gene>
<evidence type="ECO:0008006" key="3">
    <source>
        <dbReference type="Google" id="ProtNLM"/>
    </source>
</evidence>
<dbReference type="Proteomes" id="UP000423413">
    <property type="component" value="Chromosome"/>
</dbReference>
<name>A0AAE6URG8_9PSED</name>
<dbReference type="EMBL" id="CP046441">
    <property type="protein sequence ID" value="QGT84328.1"/>
    <property type="molecule type" value="Genomic_DNA"/>
</dbReference>
<dbReference type="Pfam" id="PF11033">
    <property type="entry name" value="ComJ"/>
    <property type="match status" value="1"/>
</dbReference>
<sequence>MANSNQVVDLLISHSQIQMRSRPYDEALSQWGKLNIDQGAVLHKDYVIFDPLPDVAFGANIILTLDTEFNLDTRTQRCIVVPFFVSKRNELEVASAAEKAKVFLDVEERRYALYYEVCEGDEIFYKFTFLPSTDEFDAKYLMDDPWGGIKGQTLAGGFA</sequence>
<dbReference type="AlphaFoldDB" id="A0AAE6URG8"/>
<proteinExistence type="predicted"/>
<protein>
    <recommendedName>
        <fullName evidence="3">Competence protein J (ComJ)</fullName>
    </recommendedName>
</protein>
<accession>A0AAE6URG8</accession>
<evidence type="ECO:0000313" key="2">
    <source>
        <dbReference type="Proteomes" id="UP000423413"/>
    </source>
</evidence>
<organism evidence="1 2">
    <name type="scientific">Pseudomonas coronafaciens pv. coronafaciens</name>
    <dbReference type="NCBI Taxonomy" id="235275"/>
    <lineage>
        <taxon>Bacteria</taxon>
        <taxon>Pseudomonadati</taxon>
        <taxon>Pseudomonadota</taxon>
        <taxon>Gammaproteobacteria</taxon>
        <taxon>Pseudomonadales</taxon>
        <taxon>Pseudomonadaceae</taxon>
        <taxon>Pseudomonas</taxon>
        <taxon>Pseudomonas coronafaciens</taxon>
    </lineage>
</organism>
<dbReference type="InterPro" id="IPR020354">
    <property type="entry name" value="Competence_nuclease_inhibitor"/>
</dbReference>
<dbReference type="Gene3D" id="2.60.34.30">
    <property type="entry name" value="Competence, DNA-entry nuclease inhibitor, ComJ"/>
    <property type="match status" value="1"/>
</dbReference>
<evidence type="ECO:0000313" key="1">
    <source>
        <dbReference type="EMBL" id="QGT84328.1"/>
    </source>
</evidence>
<dbReference type="RefSeq" id="WP_080268272.1">
    <property type="nucleotide sequence ID" value="NZ_CP046441.1"/>
</dbReference>
<dbReference type="InterPro" id="IPR038691">
    <property type="entry name" value="ComJ_sf"/>
</dbReference>
<reference evidence="1 2" key="1">
    <citation type="submission" date="2019-11" db="EMBL/GenBank/DDBJ databases">
        <title>Complete genome sequence of Pseudomonas syringae pv. coronafaciens isolate B19001 originated in imported oat cereal.</title>
        <authorList>
            <person name="Kim S.M."/>
            <person name="Lee B.C."/>
            <person name="Seo S.J."/>
            <person name="Lee J.E."/>
            <person name="Choi N.J."/>
            <person name="Park J.H."/>
        </authorList>
    </citation>
    <scope>NUCLEOTIDE SEQUENCE [LARGE SCALE GENOMIC DNA]</scope>
    <source>
        <strain evidence="1 2">B19001</strain>
    </source>
</reference>